<keyword evidence="2" id="KW-0342">GTP-binding</keyword>
<dbReference type="InterPro" id="IPR001806">
    <property type="entry name" value="Small_GTPase"/>
</dbReference>
<dbReference type="CDD" id="cd00154">
    <property type="entry name" value="Rab"/>
    <property type="match status" value="1"/>
</dbReference>
<evidence type="ECO:0000313" key="6">
    <source>
        <dbReference type="Proteomes" id="UP000688137"/>
    </source>
</evidence>
<sequence>MSNREYDYLFKLVIIGNSGVGKSSLLFRYTEETFSENYISTIGVDFKFKTFKIDGKGLKLQIWDTAGQERFRTITNTYYKGADAIVLVYDTTCLQSFEEIEKFWTDEIYKHAGKNTTILLIGNKSDLPNKAVTTTKAQEYAKEKLMLFYETSAKTSHGVSQAFEELSRLLIIKRDMNLEEKKIKRKLKKDSQSADINKQHTSDTPNEPQENINLWLRPNRKLEDGKQQQKCNC</sequence>
<dbReference type="Proteomes" id="UP000688137">
    <property type="component" value="Unassembled WGS sequence"/>
</dbReference>
<evidence type="ECO:0000256" key="4">
    <source>
        <dbReference type="SAM" id="MobiDB-lite"/>
    </source>
</evidence>
<keyword evidence="3" id="KW-0449">Lipoprotein</keyword>
<dbReference type="FunFam" id="3.40.50.300:FF:002303">
    <property type="entry name" value="Rab_A02 protein"/>
    <property type="match status" value="1"/>
</dbReference>
<accession>A0A8S1QJJ1</accession>
<keyword evidence="1" id="KW-0547">Nucleotide-binding</keyword>
<reference evidence="5" key="1">
    <citation type="submission" date="2021-01" db="EMBL/GenBank/DDBJ databases">
        <authorList>
            <consortium name="Genoscope - CEA"/>
            <person name="William W."/>
        </authorList>
    </citation>
    <scope>NUCLEOTIDE SEQUENCE</scope>
</reference>
<dbReference type="GO" id="GO:0003924">
    <property type="term" value="F:GTPase activity"/>
    <property type="evidence" value="ECO:0007669"/>
    <property type="project" value="InterPro"/>
</dbReference>
<dbReference type="InterPro" id="IPR050305">
    <property type="entry name" value="Small_GTPase_Rab"/>
</dbReference>
<dbReference type="GO" id="GO:0005525">
    <property type="term" value="F:GTP binding"/>
    <property type="evidence" value="ECO:0007669"/>
    <property type="project" value="UniProtKB-KW"/>
</dbReference>
<feature type="region of interest" description="Disordered" evidence="4">
    <location>
        <begin position="188"/>
        <end position="213"/>
    </location>
</feature>
<protein>
    <submittedName>
        <fullName evidence="5">Uncharacterized protein</fullName>
    </submittedName>
</protein>
<dbReference type="InterPro" id="IPR005225">
    <property type="entry name" value="Small_GTP-bd"/>
</dbReference>
<organism evidence="5 6">
    <name type="scientific">Paramecium primaurelia</name>
    <dbReference type="NCBI Taxonomy" id="5886"/>
    <lineage>
        <taxon>Eukaryota</taxon>
        <taxon>Sar</taxon>
        <taxon>Alveolata</taxon>
        <taxon>Ciliophora</taxon>
        <taxon>Intramacronucleata</taxon>
        <taxon>Oligohymenophorea</taxon>
        <taxon>Peniculida</taxon>
        <taxon>Parameciidae</taxon>
        <taxon>Paramecium</taxon>
    </lineage>
</organism>
<gene>
    <name evidence="5" type="ORF">PPRIM_AZ9-3.1.T1630097</name>
</gene>
<evidence type="ECO:0000256" key="1">
    <source>
        <dbReference type="ARBA" id="ARBA00022741"/>
    </source>
</evidence>
<dbReference type="NCBIfam" id="TIGR00231">
    <property type="entry name" value="small_GTP"/>
    <property type="match status" value="1"/>
</dbReference>
<comment type="caution">
    <text evidence="5">The sequence shown here is derived from an EMBL/GenBank/DDBJ whole genome shotgun (WGS) entry which is preliminary data.</text>
</comment>
<dbReference type="PROSITE" id="PS51419">
    <property type="entry name" value="RAB"/>
    <property type="match status" value="1"/>
</dbReference>
<proteinExistence type="predicted"/>
<dbReference type="PANTHER" id="PTHR47980">
    <property type="entry name" value="LD44762P"/>
    <property type="match status" value="1"/>
</dbReference>
<dbReference type="PROSITE" id="PS51421">
    <property type="entry name" value="RAS"/>
    <property type="match status" value="1"/>
</dbReference>
<dbReference type="AlphaFoldDB" id="A0A8S1QJJ1"/>
<evidence type="ECO:0000313" key="5">
    <source>
        <dbReference type="EMBL" id="CAD8115324.1"/>
    </source>
</evidence>
<evidence type="ECO:0000256" key="2">
    <source>
        <dbReference type="ARBA" id="ARBA00023134"/>
    </source>
</evidence>
<evidence type="ECO:0000256" key="3">
    <source>
        <dbReference type="ARBA" id="ARBA00023288"/>
    </source>
</evidence>
<dbReference type="EMBL" id="CAJJDM010000170">
    <property type="protein sequence ID" value="CAD8115324.1"/>
    <property type="molecule type" value="Genomic_DNA"/>
</dbReference>
<dbReference type="SMART" id="SM00175">
    <property type="entry name" value="RAB"/>
    <property type="match status" value="1"/>
</dbReference>
<dbReference type="OMA" id="KNHASYT"/>
<dbReference type="PROSITE" id="PS51417">
    <property type="entry name" value="ARF"/>
    <property type="match status" value="1"/>
</dbReference>
<feature type="compositionally biased region" description="Polar residues" evidence="4">
    <location>
        <begin position="202"/>
        <end position="212"/>
    </location>
</feature>
<dbReference type="SMART" id="SM00176">
    <property type="entry name" value="RAN"/>
    <property type="match status" value="1"/>
</dbReference>
<dbReference type="PROSITE" id="PS51420">
    <property type="entry name" value="RHO"/>
    <property type="match status" value="1"/>
</dbReference>
<dbReference type="Pfam" id="PF00071">
    <property type="entry name" value="Ras"/>
    <property type="match status" value="1"/>
</dbReference>
<feature type="compositionally biased region" description="Basic and acidic residues" evidence="4">
    <location>
        <begin position="189"/>
        <end position="201"/>
    </location>
</feature>
<dbReference type="SMART" id="SM00173">
    <property type="entry name" value="RAS"/>
    <property type="match status" value="1"/>
</dbReference>
<name>A0A8S1QJJ1_PARPR</name>
<keyword evidence="6" id="KW-1185">Reference proteome</keyword>
<dbReference type="SMART" id="SM00174">
    <property type="entry name" value="RHO"/>
    <property type="match status" value="1"/>
</dbReference>